<keyword evidence="1" id="KW-0255">Endonuclease</keyword>
<dbReference type="SUPFAM" id="SSF103084">
    <property type="entry name" value="Holliday junction resolvase RusA"/>
    <property type="match status" value="1"/>
</dbReference>
<evidence type="ECO:0000313" key="2">
    <source>
        <dbReference type="Proteomes" id="UP000192903"/>
    </source>
</evidence>
<reference evidence="2" key="1">
    <citation type="submission" date="2017-04" db="EMBL/GenBank/DDBJ databases">
        <authorList>
            <person name="Varghese N."/>
            <person name="Submissions S."/>
        </authorList>
    </citation>
    <scope>NUCLEOTIDE SEQUENCE [LARGE SCALE GENOMIC DNA]</scope>
    <source>
        <strain evidence="2">B4P</strain>
    </source>
</reference>
<keyword evidence="1" id="KW-0378">Hydrolase</keyword>
<accession>A0A1X7G891</accession>
<dbReference type="AlphaFoldDB" id="A0A1X7G891"/>
<dbReference type="EMBL" id="FXAF01000011">
    <property type="protein sequence ID" value="SMF65708.1"/>
    <property type="molecule type" value="Genomic_DNA"/>
</dbReference>
<dbReference type="GO" id="GO:0004519">
    <property type="term" value="F:endonuclease activity"/>
    <property type="evidence" value="ECO:0007669"/>
    <property type="project" value="UniProtKB-KW"/>
</dbReference>
<dbReference type="Gene3D" id="3.30.1330.70">
    <property type="entry name" value="Holliday junction resolvase RusA"/>
    <property type="match status" value="1"/>
</dbReference>
<dbReference type="Pfam" id="PF05866">
    <property type="entry name" value="RusA"/>
    <property type="match status" value="1"/>
</dbReference>
<keyword evidence="2" id="KW-1185">Reference proteome</keyword>
<dbReference type="OrthoDB" id="7596919at2"/>
<gene>
    <name evidence="1" type="ORF">SAMN02982989_3396</name>
</gene>
<dbReference type="STRING" id="464029.SAMN02982989_3396"/>
<dbReference type="InterPro" id="IPR036614">
    <property type="entry name" value="RusA-like_sf"/>
</dbReference>
<keyword evidence="1" id="KW-0540">Nuclease</keyword>
<dbReference type="GO" id="GO:0006310">
    <property type="term" value="P:DNA recombination"/>
    <property type="evidence" value="ECO:0007669"/>
    <property type="project" value="InterPro"/>
</dbReference>
<organism evidence="1 2">
    <name type="scientific">Xaviernesmea oryzae</name>
    <dbReference type="NCBI Taxonomy" id="464029"/>
    <lineage>
        <taxon>Bacteria</taxon>
        <taxon>Pseudomonadati</taxon>
        <taxon>Pseudomonadota</taxon>
        <taxon>Alphaproteobacteria</taxon>
        <taxon>Hyphomicrobiales</taxon>
        <taxon>Rhizobiaceae</taxon>
        <taxon>Rhizobium/Agrobacterium group</taxon>
        <taxon>Xaviernesmea</taxon>
    </lineage>
</organism>
<proteinExistence type="predicted"/>
<name>A0A1X7G891_9HYPH</name>
<dbReference type="GO" id="GO:0000287">
    <property type="term" value="F:magnesium ion binding"/>
    <property type="evidence" value="ECO:0007669"/>
    <property type="project" value="InterPro"/>
</dbReference>
<dbReference type="GO" id="GO:0006281">
    <property type="term" value="P:DNA repair"/>
    <property type="evidence" value="ECO:0007669"/>
    <property type="project" value="InterPro"/>
</dbReference>
<dbReference type="RefSeq" id="WP_085424103.1">
    <property type="nucleotide sequence ID" value="NZ_FXAF01000011.1"/>
</dbReference>
<dbReference type="InterPro" id="IPR008822">
    <property type="entry name" value="Endonuclease_RusA-like"/>
</dbReference>
<protein>
    <submittedName>
        <fullName evidence="1">Holliday junction resolvase RusA (Prophage-encoded endonuclease)</fullName>
    </submittedName>
</protein>
<dbReference type="Proteomes" id="UP000192903">
    <property type="component" value="Unassembled WGS sequence"/>
</dbReference>
<sequence length="143" mass="15969">MTERMSAKQYREQFVEPLAVDRARLTLTAMPPSANGLRKSFIKEGKVFSVKSDEYSGWRKAAVSEIQSQGAGRIVGPYFLFVTAQRHWRSKRARDIDNILKPISDALVKAGIVEDDCLAEWVSARWADDLGGHAVVIDVEVCS</sequence>
<evidence type="ECO:0000313" key="1">
    <source>
        <dbReference type="EMBL" id="SMF65708.1"/>
    </source>
</evidence>